<feature type="domain" description="Glycosyl transferase family 1" evidence="1">
    <location>
        <begin position="196"/>
        <end position="352"/>
    </location>
</feature>
<accession>A0ABW7GXB2</accession>
<evidence type="ECO:0000259" key="2">
    <source>
        <dbReference type="Pfam" id="PF13439"/>
    </source>
</evidence>
<evidence type="ECO:0000313" key="3">
    <source>
        <dbReference type="EMBL" id="MFG6466421.1"/>
    </source>
</evidence>
<proteinExistence type="predicted"/>
<name>A0ABW7GXB2_9BURK</name>
<dbReference type="PANTHER" id="PTHR45947">
    <property type="entry name" value="SULFOQUINOVOSYL TRANSFERASE SQD2"/>
    <property type="match status" value="1"/>
</dbReference>
<dbReference type="Pfam" id="PF00534">
    <property type="entry name" value="Glycos_transf_1"/>
    <property type="match status" value="1"/>
</dbReference>
<dbReference type="Proteomes" id="UP001606303">
    <property type="component" value="Unassembled WGS sequence"/>
</dbReference>
<gene>
    <name evidence="3" type="ORF">ACG01O_07385</name>
</gene>
<protein>
    <submittedName>
        <fullName evidence="3">Glycosyltransferase family 4 protein</fullName>
    </submittedName>
</protein>
<evidence type="ECO:0000259" key="1">
    <source>
        <dbReference type="Pfam" id="PF00534"/>
    </source>
</evidence>
<dbReference type="EMBL" id="JBIGIB010000002">
    <property type="protein sequence ID" value="MFG6466421.1"/>
    <property type="molecule type" value="Genomic_DNA"/>
</dbReference>
<reference evidence="3 4" key="1">
    <citation type="submission" date="2024-08" db="EMBL/GenBank/DDBJ databases">
        <authorList>
            <person name="Lu H."/>
        </authorList>
    </citation>
    <scope>NUCLEOTIDE SEQUENCE [LARGE SCALE GENOMIC DNA]</scope>
    <source>
        <strain evidence="3 4">BYS87W</strain>
    </source>
</reference>
<feature type="domain" description="Glycosyltransferase subfamily 4-like N-terminal" evidence="2">
    <location>
        <begin position="61"/>
        <end position="180"/>
    </location>
</feature>
<dbReference type="InterPro" id="IPR001296">
    <property type="entry name" value="Glyco_trans_1"/>
</dbReference>
<sequence length="378" mass="41213">METRLRELLKSGRVESRVVAPVPWFPSSAARWGEYAQFARTPRREQRNGLDVLHPRYVLLPKVGMTSAPLLMALGARAAIQQVIDEGFEFDLIDAHYYYPDGVAAALLARWFNKPLTITARGTDLNLIPQYPLPRRQIEWAARRADGSIGVCSALMDVLRGWGHNAQRLHVLRNGVDLQRFRPVPQAEARVAVGVAGQPLLLSVGHLIERKGHHVAIEALAALRVTHPEARLVVIGEGAERAALQALAHQLGVAEQVQFTGAVPNADLYQWYSAADALLLCSSREGWANVLLESMACGTPVVATDIWGTPEVVAQPAAGRLVPQRTGAAFAAALADLLSGDVDRAATRRYAEGFSWQATTEGQLALFESILSKAERHA</sequence>
<dbReference type="CDD" id="cd03798">
    <property type="entry name" value="GT4_WlbH-like"/>
    <property type="match status" value="1"/>
</dbReference>
<dbReference type="PANTHER" id="PTHR45947:SF3">
    <property type="entry name" value="SULFOQUINOVOSYL TRANSFERASE SQD2"/>
    <property type="match status" value="1"/>
</dbReference>
<dbReference type="InterPro" id="IPR028098">
    <property type="entry name" value="Glyco_trans_4-like_N"/>
</dbReference>
<dbReference type="Gene3D" id="3.40.50.2000">
    <property type="entry name" value="Glycogen Phosphorylase B"/>
    <property type="match status" value="2"/>
</dbReference>
<organism evidence="3 4">
    <name type="scientific">Pelomonas baiyunensis</name>
    <dbReference type="NCBI Taxonomy" id="3299026"/>
    <lineage>
        <taxon>Bacteria</taxon>
        <taxon>Pseudomonadati</taxon>
        <taxon>Pseudomonadota</taxon>
        <taxon>Betaproteobacteria</taxon>
        <taxon>Burkholderiales</taxon>
        <taxon>Sphaerotilaceae</taxon>
        <taxon>Roseateles</taxon>
    </lineage>
</organism>
<comment type="caution">
    <text evidence="3">The sequence shown here is derived from an EMBL/GenBank/DDBJ whole genome shotgun (WGS) entry which is preliminary data.</text>
</comment>
<dbReference type="InterPro" id="IPR050194">
    <property type="entry name" value="Glycosyltransferase_grp1"/>
</dbReference>
<dbReference type="Pfam" id="PF13439">
    <property type="entry name" value="Glyco_transf_4"/>
    <property type="match status" value="1"/>
</dbReference>
<evidence type="ECO:0000313" key="4">
    <source>
        <dbReference type="Proteomes" id="UP001606303"/>
    </source>
</evidence>
<keyword evidence="4" id="KW-1185">Reference proteome</keyword>
<dbReference type="SUPFAM" id="SSF53756">
    <property type="entry name" value="UDP-Glycosyltransferase/glycogen phosphorylase"/>
    <property type="match status" value="1"/>
</dbReference>